<evidence type="ECO:0000313" key="1">
    <source>
        <dbReference type="EMBL" id="KPH83012.1"/>
    </source>
</evidence>
<dbReference type="RefSeq" id="WP_054207225.1">
    <property type="nucleotide sequence ID" value="NZ_LGSZ01000009.1"/>
</dbReference>
<dbReference type="PATRIC" id="fig|1526658.3.peg.5172"/>
<protein>
    <submittedName>
        <fullName evidence="1">Uncharacterized protein</fullName>
    </submittedName>
</protein>
<dbReference type="Proteomes" id="UP000037822">
    <property type="component" value="Unassembled WGS sequence"/>
</dbReference>
<proteinExistence type="predicted"/>
<keyword evidence="2" id="KW-1185">Reference proteome</keyword>
<comment type="caution">
    <text evidence="1">The sequence shown here is derived from an EMBL/GenBank/DDBJ whole genome shotgun (WGS) entry which is preliminary data.</text>
</comment>
<dbReference type="AlphaFoldDB" id="A0A0N1N3E3"/>
<dbReference type="EMBL" id="LGSZ01000009">
    <property type="protein sequence ID" value="KPH83012.1"/>
    <property type="molecule type" value="Genomic_DNA"/>
</dbReference>
<organism evidence="1 2">
    <name type="scientific">Bosea vaviloviae</name>
    <dbReference type="NCBI Taxonomy" id="1526658"/>
    <lineage>
        <taxon>Bacteria</taxon>
        <taxon>Pseudomonadati</taxon>
        <taxon>Pseudomonadota</taxon>
        <taxon>Alphaproteobacteria</taxon>
        <taxon>Hyphomicrobiales</taxon>
        <taxon>Boseaceae</taxon>
        <taxon>Bosea</taxon>
    </lineage>
</organism>
<reference evidence="1 2" key="1">
    <citation type="submission" date="2015-07" db="EMBL/GenBank/DDBJ databases">
        <title>Whole genome sequencing of Bosea vaviloviae isolated from cave pool.</title>
        <authorList>
            <person name="Tan N.E.H."/>
            <person name="Lee Y.P."/>
            <person name="Gan H.M."/>
            <person name="Barton H."/>
            <person name="Savka M.A."/>
        </authorList>
    </citation>
    <scope>NUCLEOTIDE SEQUENCE [LARGE SCALE GENOMIC DNA]</scope>
    <source>
        <strain evidence="1 2">SD260</strain>
    </source>
</reference>
<gene>
    <name evidence="1" type="ORF">AE618_01235</name>
</gene>
<dbReference type="OrthoDB" id="8453457at2"/>
<evidence type="ECO:0000313" key="2">
    <source>
        <dbReference type="Proteomes" id="UP000037822"/>
    </source>
</evidence>
<name>A0A0N1N3E3_9HYPH</name>
<sequence>MDEETARKIYDGALALDPILLNLRKTVDLIEDETLRHQFTRAVGDVMGVVFAEVMHPIERQFPNLIPLKERATR</sequence>
<accession>A0A0N1N3E3</accession>